<accession>A0A6P1ZPY3</accession>
<dbReference type="InterPro" id="IPR025240">
    <property type="entry name" value="DUF4189"/>
</dbReference>
<reference evidence="4 5" key="1">
    <citation type="submission" date="2018-06" db="EMBL/GenBank/DDBJ databases">
        <title>Complete genome of Desulfovibrio marinus P48SEP.</title>
        <authorList>
            <person name="Crispim J.S."/>
            <person name="Vidigal P.M.P."/>
            <person name="Silva L.C.F."/>
            <person name="Araujo L.C."/>
            <person name="Laguardia C.N."/>
            <person name="Dias R.S."/>
            <person name="Sousa M.P."/>
            <person name="Paula S.O."/>
            <person name="Silva C."/>
        </authorList>
    </citation>
    <scope>NUCLEOTIDE SEQUENCE [LARGE SCALE GENOMIC DNA]</scope>
    <source>
        <strain evidence="4 5">P48SEP</strain>
    </source>
</reference>
<dbReference type="Pfam" id="PF08239">
    <property type="entry name" value="SH3_3"/>
    <property type="match status" value="1"/>
</dbReference>
<comment type="caution">
    <text evidence="4">The sequence shown here is derived from an EMBL/GenBank/DDBJ whole genome shotgun (WGS) entry which is preliminary data.</text>
</comment>
<dbReference type="OrthoDB" id="1633470at2"/>
<organism evidence="4 5">
    <name type="scientific">Oceanidesulfovibrio marinus</name>
    <dbReference type="NCBI Taxonomy" id="370038"/>
    <lineage>
        <taxon>Bacteria</taxon>
        <taxon>Pseudomonadati</taxon>
        <taxon>Thermodesulfobacteriota</taxon>
        <taxon>Desulfovibrionia</taxon>
        <taxon>Desulfovibrionales</taxon>
        <taxon>Desulfovibrionaceae</taxon>
        <taxon>Oceanidesulfovibrio</taxon>
    </lineage>
</organism>
<evidence type="ECO:0000256" key="1">
    <source>
        <dbReference type="SAM" id="Phobius"/>
    </source>
</evidence>
<protein>
    <recommendedName>
        <fullName evidence="6">DUF4189 domain-containing protein</fullName>
    </recommendedName>
</protein>
<feature type="domain" description="SH3b" evidence="2">
    <location>
        <begin position="63"/>
        <end position="113"/>
    </location>
</feature>
<gene>
    <name evidence="4" type="ORF">DQK91_01415</name>
</gene>
<dbReference type="AlphaFoldDB" id="A0A6P1ZPY3"/>
<dbReference type="Gene3D" id="2.30.30.40">
    <property type="entry name" value="SH3 Domains"/>
    <property type="match status" value="1"/>
</dbReference>
<evidence type="ECO:0008006" key="6">
    <source>
        <dbReference type="Google" id="ProtNLM"/>
    </source>
</evidence>
<keyword evidence="1" id="KW-0812">Transmembrane</keyword>
<evidence type="ECO:0000259" key="2">
    <source>
        <dbReference type="Pfam" id="PF08239"/>
    </source>
</evidence>
<evidence type="ECO:0000313" key="4">
    <source>
        <dbReference type="EMBL" id="TVM36608.1"/>
    </source>
</evidence>
<keyword evidence="1" id="KW-1133">Transmembrane helix</keyword>
<dbReference type="Pfam" id="PF13827">
    <property type="entry name" value="DUF4189"/>
    <property type="match status" value="1"/>
</dbReference>
<evidence type="ECO:0000313" key="5">
    <source>
        <dbReference type="Proteomes" id="UP000434052"/>
    </source>
</evidence>
<proteinExistence type="predicted"/>
<dbReference type="EMBL" id="QMIF01000001">
    <property type="protein sequence ID" value="TVM36608.1"/>
    <property type="molecule type" value="Genomic_DNA"/>
</dbReference>
<keyword evidence="1" id="KW-0472">Membrane</keyword>
<feature type="transmembrane region" description="Helical" evidence="1">
    <location>
        <begin position="20"/>
        <end position="40"/>
    </location>
</feature>
<dbReference type="InterPro" id="IPR003646">
    <property type="entry name" value="SH3-like_bac-type"/>
</dbReference>
<dbReference type="Proteomes" id="UP000434052">
    <property type="component" value="Unassembled WGS sequence"/>
</dbReference>
<feature type="domain" description="DUF4189" evidence="3">
    <location>
        <begin position="133"/>
        <end position="225"/>
    </location>
</feature>
<name>A0A6P1ZPY3_9BACT</name>
<evidence type="ECO:0000259" key="3">
    <source>
        <dbReference type="Pfam" id="PF13827"/>
    </source>
</evidence>
<sequence>MDTRLHCAIVAAPGGAMHISIFRAAAPILAAAIFLVLILISGSAQADQRWTYEPPRNFQADEAANIRKAPDLGSEILGSVARGQTMQVTARMGDFYEVPLIMGGVGYIHRLYLTPLGLLTTPAPPQEQPETRWQAMAYSPRSGSLGSAFNQYTLENAWNAALNACGRQDCRVTVNSEGGCVSMSQGSGNTVGFGSGAEGSAAERAARQDCKDRGGRGCSNVRTVCQR</sequence>